<evidence type="ECO:0000256" key="7">
    <source>
        <dbReference type="ARBA" id="ARBA00023136"/>
    </source>
</evidence>
<feature type="domain" description="ABC transmembrane type-1" evidence="9">
    <location>
        <begin position="68"/>
        <end position="255"/>
    </location>
</feature>
<proteinExistence type="inferred from homology"/>
<feature type="transmembrane region" description="Helical" evidence="8">
    <location>
        <begin position="12"/>
        <end position="36"/>
    </location>
</feature>
<accession>A0A1P8UCG1</accession>
<evidence type="ECO:0000313" key="11">
    <source>
        <dbReference type="Proteomes" id="UP000187185"/>
    </source>
</evidence>
<dbReference type="CDD" id="cd06261">
    <property type="entry name" value="TM_PBP2"/>
    <property type="match status" value="1"/>
</dbReference>
<dbReference type="EMBL" id="CP018762">
    <property type="protein sequence ID" value="APZ35730.1"/>
    <property type="molecule type" value="Genomic_DNA"/>
</dbReference>
<evidence type="ECO:0000259" key="9">
    <source>
        <dbReference type="PROSITE" id="PS50928"/>
    </source>
</evidence>
<keyword evidence="4" id="KW-0997">Cell inner membrane</keyword>
<protein>
    <submittedName>
        <fullName evidence="10">ABC transporter permease</fullName>
    </submittedName>
</protein>
<feature type="transmembrane region" description="Helical" evidence="8">
    <location>
        <begin position="196"/>
        <end position="217"/>
    </location>
</feature>
<feature type="transmembrane region" description="Helical" evidence="8">
    <location>
        <begin position="72"/>
        <end position="95"/>
    </location>
</feature>
<evidence type="ECO:0000256" key="4">
    <source>
        <dbReference type="ARBA" id="ARBA00022519"/>
    </source>
</evidence>
<feature type="transmembrane region" description="Helical" evidence="8">
    <location>
        <begin position="107"/>
        <end position="128"/>
    </location>
</feature>
<dbReference type="Proteomes" id="UP000187185">
    <property type="component" value="Chromosome"/>
</dbReference>
<dbReference type="STRING" id="36805.BOH66_04020"/>
<evidence type="ECO:0000256" key="1">
    <source>
        <dbReference type="ARBA" id="ARBA00004429"/>
    </source>
</evidence>
<keyword evidence="2 8" id="KW-0813">Transport</keyword>
<dbReference type="InterPro" id="IPR035906">
    <property type="entry name" value="MetI-like_sf"/>
</dbReference>
<feature type="transmembrane region" description="Helical" evidence="8">
    <location>
        <begin position="134"/>
        <end position="154"/>
    </location>
</feature>
<gene>
    <name evidence="10" type="ORF">BOH66_04020</name>
</gene>
<dbReference type="InterPro" id="IPR000515">
    <property type="entry name" value="MetI-like"/>
</dbReference>
<keyword evidence="3" id="KW-1003">Cell membrane</keyword>
<dbReference type="PANTHER" id="PTHR43357">
    <property type="entry name" value="INNER MEMBRANE ABC TRANSPORTER PERMEASE PROTEIN YDCV"/>
    <property type="match status" value="1"/>
</dbReference>
<name>A0A1P8UCG1_9MICO</name>
<keyword evidence="11" id="KW-1185">Reference proteome</keyword>
<dbReference type="RefSeq" id="WP_076692082.1">
    <property type="nucleotide sequence ID" value="NZ_CP018762.1"/>
</dbReference>
<dbReference type="GO" id="GO:0055085">
    <property type="term" value="P:transmembrane transport"/>
    <property type="evidence" value="ECO:0007669"/>
    <property type="project" value="InterPro"/>
</dbReference>
<dbReference type="PROSITE" id="PS50928">
    <property type="entry name" value="ABC_TM1"/>
    <property type="match status" value="1"/>
</dbReference>
<organism evidence="10 11">
    <name type="scientific">Microbacterium aurum</name>
    <dbReference type="NCBI Taxonomy" id="36805"/>
    <lineage>
        <taxon>Bacteria</taxon>
        <taxon>Bacillati</taxon>
        <taxon>Actinomycetota</taxon>
        <taxon>Actinomycetes</taxon>
        <taxon>Micrococcales</taxon>
        <taxon>Microbacteriaceae</taxon>
        <taxon>Microbacterium</taxon>
    </lineage>
</organism>
<evidence type="ECO:0000256" key="5">
    <source>
        <dbReference type="ARBA" id="ARBA00022692"/>
    </source>
</evidence>
<reference evidence="10 11" key="1">
    <citation type="submission" date="2016-12" db="EMBL/GenBank/DDBJ databases">
        <title>Complete genome sequence of Microbacterium aurum KACC 15219.</title>
        <authorList>
            <person name="Jung Y."/>
            <person name="Shin J.-H."/>
            <person name="Lee Y.-J."/>
            <person name="Yi H."/>
            <person name="Bahn Y.-S."/>
            <person name="Kim J.F."/>
            <person name="Lee D.-W."/>
        </authorList>
    </citation>
    <scope>NUCLEOTIDE SEQUENCE [LARGE SCALE GENOMIC DNA]</scope>
    <source>
        <strain evidence="10 11">KACC 15219</strain>
    </source>
</reference>
<evidence type="ECO:0000256" key="6">
    <source>
        <dbReference type="ARBA" id="ARBA00022989"/>
    </source>
</evidence>
<comment type="similarity">
    <text evidence="8">Belongs to the binding-protein-dependent transport system permease family.</text>
</comment>
<dbReference type="Gene3D" id="1.10.3720.10">
    <property type="entry name" value="MetI-like"/>
    <property type="match status" value="1"/>
</dbReference>
<dbReference type="GO" id="GO:0005886">
    <property type="term" value="C:plasma membrane"/>
    <property type="evidence" value="ECO:0007669"/>
    <property type="project" value="UniProtKB-SubCell"/>
</dbReference>
<dbReference type="PANTHER" id="PTHR43357:SF4">
    <property type="entry name" value="INNER MEMBRANE ABC TRANSPORTER PERMEASE PROTEIN YDCV"/>
    <property type="match status" value="1"/>
</dbReference>
<keyword evidence="5 8" id="KW-0812">Transmembrane</keyword>
<dbReference type="AlphaFoldDB" id="A0A1P8UCG1"/>
<dbReference type="OrthoDB" id="5622164at2"/>
<dbReference type="SUPFAM" id="SSF161098">
    <property type="entry name" value="MetI-like"/>
    <property type="match status" value="1"/>
</dbReference>
<evidence type="ECO:0000256" key="2">
    <source>
        <dbReference type="ARBA" id="ARBA00022448"/>
    </source>
</evidence>
<dbReference type="KEGG" id="maur:BOH66_04020"/>
<evidence type="ECO:0000256" key="8">
    <source>
        <dbReference type="RuleBase" id="RU363032"/>
    </source>
</evidence>
<comment type="subcellular location">
    <subcellularLocation>
        <location evidence="1">Cell inner membrane</location>
        <topology evidence="1">Multi-pass membrane protein</topology>
    </subcellularLocation>
    <subcellularLocation>
        <location evidence="8">Cell membrane</location>
        <topology evidence="8">Multi-pass membrane protein</topology>
    </subcellularLocation>
</comment>
<keyword evidence="6 8" id="KW-1133">Transmembrane helix</keyword>
<sequence length="274" mass="29287">MSGPGIAPSRVTRTVIGIVIGILFAIPLLSTFLFTLRDRESGGLSFANWVRVFDPSNTQVLTPIWTGLGNSVVLAVVTVVIVLVVLLPTMILIELRFPNLARVFEFAVLLPISIPAIVLVVGLAPIYLQIGRMFGTGTWTLAFAYGITVLPFAYRSIKAAMDAVDLRTLAEAARSLGAGWLAVVIRALVPNLRQGLLAASLISVAVVLGEFTIASLLNRQVFQTALVVAQKIDPYASAIFTLLSLLFVFLLLLLVGRAASSSSRGRRRAGKASS</sequence>
<dbReference type="Pfam" id="PF00528">
    <property type="entry name" value="BPD_transp_1"/>
    <property type="match status" value="1"/>
</dbReference>
<feature type="transmembrane region" description="Helical" evidence="8">
    <location>
        <begin position="237"/>
        <end position="259"/>
    </location>
</feature>
<keyword evidence="7 8" id="KW-0472">Membrane</keyword>
<evidence type="ECO:0000256" key="3">
    <source>
        <dbReference type="ARBA" id="ARBA00022475"/>
    </source>
</evidence>
<evidence type="ECO:0000313" key="10">
    <source>
        <dbReference type="EMBL" id="APZ35730.1"/>
    </source>
</evidence>